<dbReference type="SUPFAM" id="SSF141322">
    <property type="entry name" value="NfeD domain-like"/>
    <property type="match status" value="1"/>
</dbReference>
<feature type="transmembrane region" description="Helical" evidence="5">
    <location>
        <begin position="52"/>
        <end position="74"/>
    </location>
</feature>
<comment type="caution">
    <text evidence="7">The sequence shown here is derived from an EMBL/GenBank/DDBJ whole genome shotgun (WGS) entry which is preliminary data.</text>
</comment>
<keyword evidence="4 5" id="KW-0472">Membrane</keyword>
<protein>
    <submittedName>
        <fullName evidence="7">NfeD family protein</fullName>
    </submittedName>
</protein>
<keyword evidence="2 5" id="KW-0812">Transmembrane</keyword>
<evidence type="ECO:0000256" key="5">
    <source>
        <dbReference type="SAM" id="Phobius"/>
    </source>
</evidence>
<dbReference type="PANTHER" id="PTHR33507:SF3">
    <property type="entry name" value="INNER MEMBRANE PROTEIN YBBJ"/>
    <property type="match status" value="1"/>
</dbReference>
<accession>A0AAJ1IEY1</accession>
<keyword evidence="3 5" id="KW-1133">Transmembrane helix</keyword>
<evidence type="ECO:0000256" key="4">
    <source>
        <dbReference type="ARBA" id="ARBA00023136"/>
    </source>
</evidence>
<dbReference type="EMBL" id="JAQQAL010000038">
    <property type="protein sequence ID" value="MDC7228014.1"/>
    <property type="molecule type" value="Genomic_DNA"/>
</dbReference>
<feature type="domain" description="NfeD-like C-terminal" evidence="6">
    <location>
        <begin position="87"/>
        <end position="146"/>
    </location>
</feature>
<dbReference type="GO" id="GO:0005886">
    <property type="term" value="C:plasma membrane"/>
    <property type="evidence" value="ECO:0007669"/>
    <property type="project" value="TreeGrafter"/>
</dbReference>
<sequence>MAQILLDNIQFVWLGIAVILFIIEAATVNLATIWFALGALISMVLAFLDLPIPWQLLIFLIVSSILLIFTRPVLVKKLKVGSIKTNAESLVGDSGVVTEEITKDTRGQVKVRGQIWSALSTDGGLIEKKTRVLIEKIEGVTLYVKPEESKE</sequence>
<dbReference type="PANTHER" id="PTHR33507">
    <property type="entry name" value="INNER MEMBRANE PROTEIN YBBJ"/>
    <property type="match status" value="1"/>
</dbReference>
<dbReference type="InterPro" id="IPR002810">
    <property type="entry name" value="NfeD-like_C"/>
</dbReference>
<evidence type="ECO:0000313" key="8">
    <source>
        <dbReference type="Proteomes" id="UP001221217"/>
    </source>
</evidence>
<dbReference type="Proteomes" id="UP001221217">
    <property type="component" value="Unassembled WGS sequence"/>
</dbReference>
<name>A0AAJ1IEY1_9SPIO</name>
<proteinExistence type="predicted"/>
<dbReference type="InterPro" id="IPR012340">
    <property type="entry name" value="NA-bd_OB-fold"/>
</dbReference>
<dbReference type="InterPro" id="IPR052165">
    <property type="entry name" value="Membrane_assoc_protease"/>
</dbReference>
<dbReference type="Pfam" id="PF01957">
    <property type="entry name" value="NfeD"/>
    <property type="match status" value="1"/>
</dbReference>
<gene>
    <name evidence="7" type="ORF">PQJ61_14720</name>
</gene>
<evidence type="ECO:0000259" key="6">
    <source>
        <dbReference type="Pfam" id="PF01957"/>
    </source>
</evidence>
<reference evidence="7 8" key="1">
    <citation type="submission" date="2022-12" db="EMBL/GenBank/DDBJ databases">
        <title>Metagenome assembled genome from gulf of manar.</title>
        <authorList>
            <person name="Kohli P."/>
            <person name="Pk S."/>
            <person name="Venkata Ramana C."/>
            <person name="Sasikala C."/>
        </authorList>
    </citation>
    <scope>NUCLEOTIDE SEQUENCE [LARGE SCALE GENOMIC DNA]</scope>
    <source>
        <strain evidence="7">JB008</strain>
    </source>
</reference>
<dbReference type="Gene3D" id="2.40.50.140">
    <property type="entry name" value="Nucleic acid-binding proteins"/>
    <property type="match status" value="1"/>
</dbReference>
<evidence type="ECO:0000256" key="2">
    <source>
        <dbReference type="ARBA" id="ARBA00022692"/>
    </source>
</evidence>
<organism evidence="7 8">
    <name type="scientific">Candidatus Thalassospirochaeta sargassi</name>
    <dbReference type="NCBI Taxonomy" id="3119039"/>
    <lineage>
        <taxon>Bacteria</taxon>
        <taxon>Pseudomonadati</taxon>
        <taxon>Spirochaetota</taxon>
        <taxon>Spirochaetia</taxon>
        <taxon>Spirochaetales</taxon>
        <taxon>Spirochaetaceae</taxon>
        <taxon>Candidatus Thalassospirochaeta</taxon>
    </lineage>
</organism>
<feature type="transmembrane region" description="Helical" evidence="5">
    <location>
        <begin position="12"/>
        <end position="40"/>
    </location>
</feature>
<evidence type="ECO:0000256" key="1">
    <source>
        <dbReference type="ARBA" id="ARBA00004141"/>
    </source>
</evidence>
<evidence type="ECO:0000256" key="3">
    <source>
        <dbReference type="ARBA" id="ARBA00022989"/>
    </source>
</evidence>
<evidence type="ECO:0000313" key="7">
    <source>
        <dbReference type="EMBL" id="MDC7228014.1"/>
    </source>
</evidence>
<dbReference type="AlphaFoldDB" id="A0AAJ1IEY1"/>
<comment type="subcellular location">
    <subcellularLocation>
        <location evidence="1">Membrane</location>
        <topology evidence="1">Multi-pass membrane protein</topology>
    </subcellularLocation>
</comment>